<feature type="compositionally biased region" description="Low complexity" evidence="1">
    <location>
        <begin position="67"/>
        <end position="78"/>
    </location>
</feature>
<feature type="compositionally biased region" description="Pro residues" evidence="1">
    <location>
        <begin position="79"/>
        <end position="93"/>
    </location>
</feature>
<evidence type="ECO:0000313" key="3">
    <source>
        <dbReference type="EMBL" id="KWT92831.1"/>
    </source>
</evidence>
<feature type="transmembrane region" description="Helical" evidence="2">
    <location>
        <begin position="271"/>
        <end position="299"/>
    </location>
</feature>
<dbReference type="EMBL" id="LNQR01000019">
    <property type="protein sequence ID" value="KWT92831.1"/>
    <property type="molecule type" value="Genomic_DNA"/>
</dbReference>
<sequence>MGKRLILPVLLTVLSVFLVQNIASAALYRWIDKGGRSHVTDYPPPNEDDVETKEPEKPEAAPDAKTKPAAPVTKATPLPGTPPPVTAVTPPPSAAVTPAPHAAAQPPVATAAPVPVQPSVTPAPKPTARTLPKPKMQSPDTGMPLPKNLPFNPKTLILIVFGIIGFIVLGFIFHSYYFYKIAVRLDVPMPWMAWIPILNLYTKVQAADKPLWWILIIFVLPILEVVPWMSICERLGINKKYGLLSLAILIGPVVMAVGGVFASLFPGSLSLVILVIAMILFALSLLAVLAQPAICYWAANKAERTDSSYVPMGQSASSPDYEQDTVPLAKPNYEEAGSGASAPIAAGVAAGAALGAGLLSGKDAYAHNTDDEETVGIQHHGDHEAFNENIHSGIRHGISLDEDQGTADSEALTIDPEAFTLDPEAVTIDPEAITMEPDAFTVDPEAVTIDPEAITMEPDAFTVDPEAFTVDAAALKSGIDEPPVASPDDITVDYGKEGDIDFTIDDITNDGVPADNEDISILSQPEQDGEYKFDIDSMSDIKLSDDMPEAETQQEAMPEFKFQLEVDDLPDSDSGNYDLKESEHVLDSDIQLEREEFPSELSVSSDHSLELEIEDGGAISADFSAIDEALSETVESTAAVEEGEFQLPAEFSLEIAGASSELPEMVIELSPGDSAEPVLNIPFELELDHPMEDEAGNLKIDTSDFNSLSALVDMEIAQETGGTTEQEYEISLEPELEPEPEAAPIVQPKPKKGAKSKKEAVPEVPEVPEALKQPEPDLAPEVQPKSKKGAKSKKDARPEIMVIPEVPDIPEVPAEPEVVVKPVMPIKPIMPPKPAAPPKPDSERTIEDILIAGLKLELDETHNIDDGHKEEKP</sequence>
<gene>
    <name evidence="3" type="ORF">ASN18_0417</name>
</gene>
<keyword evidence="2" id="KW-0472">Membrane</keyword>
<evidence type="ECO:0000313" key="4">
    <source>
        <dbReference type="Proteomes" id="UP000060487"/>
    </source>
</evidence>
<reference evidence="3 4" key="1">
    <citation type="submission" date="2015-11" db="EMBL/GenBank/DDBJ databases">
        <authorList>
            <person name="Lin W."/>
        </authorList>
    </citation>
    <scope>NUCLEOTIDE SEQUENCE [LARGE SCALE GENOMIC DNA]</scope>
    <source>
        <strain evidence="3 4">HCH-1</strain>
    </source>
</reference>
<feature type="compositionally biased region" description="Low complexity" evidence="1">
    <location>
        <begin position="94"/>
        <end position="122"/>
    </location>
</feature>
<proteinExistence type="predicted"/>
<feature type="transmembrane region" description="Helical" evidence="2">
    <location>
        <begin position="211"/>
        <end position="231"/>
    </location>
</feature>
<organism evidence="3 4">
    <name type="scientific">Candidatus Magnetominusculus xianensis</name>
    <dbReference type="NCBI Taxonomy" id="1748249"/>
    <lineage>
        <taxon>Bacteria</taxon>
        <taxon>Pseudomonadati</taxon>
        <taxon>Nitrospirota</taxon>
        <taxon>Nitrospiria</taxon>
        <taxon>Nitrospirales</taxon>
        <taxon>Nitrospiraceae</taxon>
        <taxon>Candidatus Magnetominusculus</taxon>
    </lineage>
</organism>
<feature type="transmembrane region" description="Helical" evidence="2">
    <location>
        <begin position="6"/>
        <end position="28"/>
    </location>
</feature>
<dbReference type="RefSeq" id="WP_157072786.1">
    <property type="nucleotide sequence ID" value="NZ_LNQR01000019.1"/>
</dbReference>
<evidence type="ECO:0008006" key="5">
    <source>
        <dbReference type="Google" id="ProtNLM"/>
    </source>
</evidence>
<feature type="transmembrane region" description="Helical" evidence="2">
    <location>
        <begin position="156"/>
        <end position="179"/>
    </location>
</feature>
<feature type="region of interest" description="Disordered" evidence="1">
    <location>
        <begin position="718"/>
        <end position="802"/>
    </location>
</feature>
<evidence type="ECO:0000256" key="2">
    <source>
        <dbReference type="SAM" id="Phobius"/>
    </source>
</evidence>
<comment type="caution">
    <text evidence="3">The sequence shown here is derived from an EMBL/GenBank/DDBJ whole genome shotgun (WGS) entry which is preliminary data.</text>
</comment>
<feature type="compositionally biased region" description="Basic and acidic residues" evidence="1">
    <location>
        <begin position="52"/>
        <end position="66"/>
    </location>
</feature>
<keyword evidence="2" id="KW-1133">Transmembrane helix</keyword>
<name>A0ABR5SJU8_9BACT</name>
<feature type="region of interest" description="Disordered" evidence="1">
    <location>
        <begin position="35"/>
        <end position="145"/>
    </location>
</feature>
<feature type="transmembrane region" description="Helical" evidence="2">
    <location>
        <begin position="243"/>
        <end position="265"/>
    </location>
</feature>
<evidence type="ECO:0000256" key="1">
    <source>
        <dbReference type="SAM" id="MobiDB-lite"/>
    </source>
</evidence>
<dbReference type="PANTHER" id="PTHR34403:SF14">
    <property type="entry name" value="OS05G0225800 PROTEIN"/>
    <property type="match status" value="1"/>
</dbReference>
<feature type="compositionally biased region" description="Acidic residues" evidence="1">
    <location>
        <begin position="726"/>
        <end position="740"/>
    </location>
</feature>
<protein>
    <recommendedName>
        <fullName evidence="5">DUF4124 domain-containing protein</fullName>
    </recommendedName>
</protein>
<accession>A0ABR5SJU8</accession>
<keyword evidence="4" id="KW-1185">Reference proteome</keyword>
<keyword evidence="2" id="KW-0812">Transmembrane</keyword>
<dbReference type="PANTHER" id="PTHR34403">
    <property type="entry name" value="TOL-PAL SYSTEM PROTEIN TOLA"/>
    <property type="match status" value="1"/>
</dbReference>
<dbReference type="InterPro" id="IPR050972">
    <property type="entry name" value="SDr-like"/>
</dbReference>
<dbReference type="Proteomes" id="UP000060487">
    <property type="component" value="Unassembled WGS sequence"/>
</dbReference>